<evidence type="ECO:0000256" key="8">
    <source>
        <dbReference type="SAM" id="SignalP"/>
    </source>
</evidence>
<comment type="similarity">
    <text evidence="2">Belongs to the outer membrane factor (OMF) (TC 1.B.17) family.</text>
</comment>
<dbReference type="PANTHER" id="PTHR30026">
    <property type="entry name" value="OUTER MEMBRANE PROTEIN TOLC"/>
    <property type="match status" value="1"/>
</dbReference>
<evidence type="ECO:0000256" key="7">
    <source>
        <dbReference type="ARBA" id="ARBA00023237"/>
    </source>
</evidence>
<evidence type="ECO:0000256" key="4">
    <source>
        <dbReference type="ARBA" id="ARBA00022452"/>
    </source>
</evidence>
<keyword evidence="4" id="KW-1134">Transmembrane beta strand</keyword>
<evidence type="ECO:0000256" key="2">
    <source>
        <dbReference type="ARBA" id="ARBA00007613"/>
    </source>
</evidence>
<evidence type="ECO:0000256" key="6">
    <source>
        <dbReference type="ARBA" id="ARBA00023136"/>
    </source>
</evidence>
<gene>
    <name evidence="9" type="ORF">GCM10008938_35910</name>
</gene>
<dbReference type="Pfam" id="PF02321">
    <property type="entry name" value="OEP"/>
    <property type="match status" value="1"/>
</dbReference>
<keyword evidence="6" id="KW-0472">Membrane</keyword>
<evidence type="ECO:0000256" key="5">
    <source>
        <dbReference type="ARBA" id="ARBA00022692"/>
    </source>
</evidence>
<reference evidence="10" key="1">
    <citation type="journal article" date="2019" name="Int. J. Syst. Evol. Microbiol.">
        <title>The Global Catalogue of Microorganisms (GCM) 10K type strain sequencing project: providing services to taxonomists for standard genome sequencing and annotation.</title>
        <authorList>
            <consortium name="The Broad Institute Genomics Platform"/>
            <consortium name="The Broad Institute Genome Sequencing Center for Infectious Disease"/>
            <person name="Wu L."/>
            <person name="Ma J."/>
        </authorList>
    </citation>
    <scope>NUCLEOTIDE SEQUENCE [LARGE SCALE GENOMIC DNA]</scope>
    <source>
        <strain evidence="10">JCM 14370</strain>
    </source>
</reference>
<accession>A0ABQ2D7V1</accession>
<comment type="caution">
    <text evidence="9">The sequence shown here is derived from an EMBL/GenBank/DDBJ whole genome shotgun (WGS) entry which is preliminary data.</text>
</comment>
<keyword evidence="3" id="KW-0813">Transport</keyword>
<dbReference type="SUPFAM" id="SSF56954">
    <property type="entry name" value="Outer membrane efflux proteins (OEP)"/>
    <property type="match status" value="1"/>
</dbReference>
<keyword evidence="5" id="KW-0812">Transmembrane</keyword>
<dbReference type="InterPro" id="IPR003423">
    <property type="entry name" value="OMP_efflux"/>
</dbReference>
<dbReference type="EMBL" id="BMOD01000016">
    <property type="protein sequence ID" value="GGJ46575.1"/>
    <property type="molecule type" value="Genomic_DNA"/>
</dbReference>
<organism evidence="9 10">
    <name type="scientific">Deinococcus roseus</name>
    <dbReference type="NCBI Taxonomy" id="392414"/>
    <lineage>
        <taxon>Bacteria</taxon>
        <taxon>Thermotogati</taxon>
        <taxon>Deinococcota</taxon>
        <taxon>Deinococci</taxon>
        <taxon>Deinococcales</taxon>
        <taxon>Deinococcaceae</taxon>
        <taxon>Deinococcus</taxon>
    </lineage>
</organism>
<comment type="subcellular location">
    <subcellularLocation>
        <location evidence="1">Cell outer membrane</location>
    </subcellularLocation>
</comment>
<keyword evidence="10" id="KW-1185">Reference proteome</keyword>
<feature type="signal peptide" evidence="8">
    <location>
        <begin position="1"/>
        <end position="21"/>
    </location>
</feature>
<evidence type="ECO:0000256" key="1">
    <source>
        <dbReference type="ARBA" id="ARBA00004442"/>
    </source>
</evidence>
<feature type="chain" id="PRO_5046849290" evidence="8">
    <location>
        <begin position="22"/>
        <end position="332"/>
    </location>
</feature>
<dbReference type="PANTHER" id="PTHR30026:SF20">
    <property type="entry name" value="OUTER MEMBRANE PROTEIN TOLC"/>
    <property type="match status" value="1"/>
</dbReference>
<keyword evidence="7" id="KW-0998">Cell outer membrane</keyword>
<name>A0ABQ2D7V1_9DEIO</name>
<proteinExistence type="inferred from homology"/>
<dbReference type="RefSeq" id="WP_189004957.1">
    <property type="nucleotide sequence ID" value="NZ_BMOD01000016.1"/>
</dbReference>
<dbReference type="Proteomes" id="UP000632222">
    <property type="component" value="Unassembled WGS sequence"/>
</dbReference>
<sequence>MKKTLQHTLFVTLFLTSSAFAQQYTLPDALKQVDQVGSVVLAKLEVEDAQANLTRTLSDPLLTRPTEIQAKQRLKTAQVKYDDAVRQAQSQIVSAYTSVLEAQFQVTLLRKSSDVLEQALKIAQIRQKNGSGTALDVKDAEQQVADAEKNVTAATNGLNLAKQSLSNLIGKFDKISDQLGLPDLPKSEAIAQIVERSPNTLQIAQAVELTQMQLDLLDPSYAAQTQIDSAKSSVTQAQQNLSDVKNSLKVQAQSLYDNLLSAQKSYNVQLKARENAKEQLATQKKRLSGGLISPFDYLRAELTELQSELALLQARDTYLKAYYAFQAGSGGR</sequence>
<keyword evidence="8" id="KW-0732">Signal</keyword>
<evidence type="ECO:0000313" key="10">
    <source>
        <dbReference type="Proteomes" id="UP000632222"/>
    </source>
</evidence>
<protein>
    <submittedName>
        <fullName evidence="9">Transporter</fullName>
    </submittedName>
</protein>
<dbReference type="Gene3D" id="1.20.1600.10">
    <property type="entry name" value="Outer membrane efflux proteins (OEP)"/>
    <property type="match status" value="2"/>
</dbReference>
<dbReference type="InterPro" id="IPR051906">
    <property type="entry name" value="TolC-like"/>
</dbReference>
<evidence type="ECO:0000256" key="3">
    <source>
        <dbReference type="ARBA" id="ARBA00022448"/>
    </source>
</evidence>
<evidence type="ECO:0000313" key="9">
    <source>
        <dbReference type="EMBL" id="GGJ46575.1"/>
    </source>
</evidence>